<reference evidence="5" key="1">
    <citation type="submission" date="2020-10" db="EMBL/GenBank/DDBJ databases">
        <authorList>
            <person name="Gilroy R."/>
        </authorList>
    </citation>
    <scope>NUCLEOTIDE SEQUENCE</scope>
    <source>
        <strain evidence="5">USAMLcec3-3695</strain>
    </source>
</reference>
<keyword evidence="2" id="KW-0238">DNA-binding</keyword>
<dbReference type="EMBL" id="DVNB01000034">
    <property type="protein sequence ID" value="HIU56842.1"/>
    <property type="molecule type" value="Genomic_DNA"/>
</dbReference>
<dbReference type="PROSITE" id="PS51000">
    <property type="entry name" value="HTH_DEOR_2"/>
    <property type="match status" value="1"/>
</dbReference>
<reference evidence="5" key="2">
    <citation type="journal article" date="2021" name="PeerJ">
        <title>Extensive microbial diversity within the chicken gut microbiome revealed by metagenomics and culture.</title>
        <authorList>
            <person name="Gilroy R."/>
            <person name="Ravi A."/>
            <person name="Getino M."/>
            <person name="Pursley I."/>
            <person name="Horton D.L."/>
            <person name="Alikhan N.F."/>
            <person name="Baker D."/>
            <person name="Gharbi K."/>
            <person name="Hall N."/>
            <person name="Watson M."/>
            <person name="Adriaenssens E.M."/>
            <person name="Foster-Nyarko E."/>
            <person name="Jarju S."/>
            <person name="Secka A."/>
            <person name="Antonio M."/>
            <person name="Oren A."/>
            <person name="Chaudhuri R.R."/>
            <person name="La Ragione R."/>
            <person name="Hildebrand F."/>
            <person name="Pallen M.J."/>
        </authorList>
    </citation>
    <scope>NUCLEOTIDE SEQUENCE</scope>
    <source>
        <strain evidence="5">USAMLcec3-3695</strain>
    </source>
</reference>
<keyword evidence="3" id="KW-0804">Transcription</keyword>
<dbReference type="InterPro" id="IPR014036">
    <property type="entry name" value="DeoR-like_C"/>
</dbReference>
<accession>A0A9D1SEM1</accession>
<dbReference type="SUPFAM" id="SSF100950">
    <property type="entry name" value="NagB/RpiA/CoA transferase-like"/>
    <property type="match status" value="1"/>
</dbReference>
<dbReference type="InterPro" id="IPR036388">
    <property type="entry name" value="WH-like_DNA-bd_sf"/>
</dbReference>
<dbReference type="PANTHER" id="PTHR30363:SF56">
    <property type="entry name" value="TRANSCRIPTIONAL REGULATOR, DEOR FAMILY"/>
    <property type="match status" value="1"/>
</dbReference>
<dbReference type="Pfam" id="PF08220">
    <property type="entry name" value="HTH_DeoR"/>
    <property type="match status" value="1"/>
</dbReference>
<dbReference type="InterPro" id="IPR037171">
    <property type="entry name" value="NagB/RpiA_transferase-like"/>
</dbReference>
<dbReference type="PANTHER" id="PTHR30363">
    <property type="entry name" value="HTH-TYPE TRANSCRIPTIONAL REGULATOR SRLR-RELATED"/>
    <property type="match status" value="1"/>
</dbReference>
<feature type="domain" description="HTH deoR-type" evidence="4">
    <location>
        <begin position="3"/>
        <end position="58"/>
    </location>
</feature>
<dbReference type="GO" id="GO:0003677">
    <property type="term" value="F:DNA binding"/>
    <property type="evidence" value="ECO:0007669"/>
    <property type="project" value="UniProtKB-KW"/>
</dbReference>
<comment type="caution">
    <text evidence="5">The sequence shown here is derived from an EMBL/GenBank/DDBJ whole genome shotgun (WGS) entry which is preliminary data.</text>
</comment>
<dbReference type="GO" id="GO:0003700">
    <property type="term" value="F:DNA-binding transcription factor activity"/>
    <property type="evidence" value="ECO:0007669"/>
    <property type="project" value="InterPro"/>
</dbReference>
<gene>
    <name evidence="5" type="ORF">IAA61_03390</name>
</gene>
<evidence type="ECO:0000313" key="5">
    <source>
        <dbReference type="EMBL" id="HIU56842.1"/>
    </source>
</evidence>
<dbReference type="InterPro" id="IPR018356">
    <property type="entry name" value="Tscrpt_reg_HTH_DeoR_CS"/>
</dbReference>
<keyword evidence="1" id="KW-0805">Transcription regulation</keyword>
<dbReference type="Pfam" id="PF00455">
    <property type="entry name" value="DeoRC"/>
    <property type="match status" value="1"/>
</dbReference>
<dbReference type="InterPro" id="IPR001034">
    <property type="entry name" value="DeoR_HTH"/>
</dbReference>
<dbReference type="Gene3D" id="1.10.10.10">
    <property type="entry name" value="Winged helix-like DNA-binding domain superfamily/Winged helix DNA-binding domain"/>
    <property type="match status" value="1"/>
</dbReference>
<sequence length="245" mass="27155">MLAEERCDRIVALVNEKKSVTVQELMDMLGASESTIRRDLSLLDSRGEIVKVYGGAVAVTVKQHDDDVRERRILFPEEKKLIAKYAASLVKRDDFVYIDAGTTTEYIIDFLTETGAVYVTNAASHAKKLSRNGFCVYLAGGRLKRSTEAVIGSTAADFIMRYNFTIGFWGANGIHRTIGFTTPDPEEADIKQVSMSRCKRRFIVADSSKFGVISPVTFSEFKNAAVITDKKDGIYSECANIISAH</sequence>
<evidence type="ECO:0000259" key="4">
    <source>
        <dbReference type="PROSITE" id="PS51000"/>
    </source>
</evidence>
<dbReference type="PRINTS" id="PR00037">
    <property type="entry name" value="HTHLACR"/>
</dbReference>
<protein>
    <submittedName>
        <fullName evidence="5">DeoR/GlpR transcriptional regulator</fullName>
    </submittedName>
</protein>
<dbReference type="PROSITE" id="PS00894">
    <property type="entry name" value="HTH_DEOR_1"/>
    <property type="match status" value="1"/>
</dbReference>
<evidence type="ECO:0000256" key="1">
    <source>
        <dbReference type="ARBA" id="ARBA00023015"/>
    </source>
</evidence>
<name>A0A9D1SEM1_9FIRM</name>
<evidence type="ECO:0000256" key="2">
    <source>
        <dbReference type="ARBA" id="ARBA00023125"/>
    </source>
</evidence>
<dbReference type="InterPro" id="IPR036390">
    <property type="entry name" value="WH_DNA-bd_sf"/>
</dbReference>
<dbReference type="InterPro" id="IPR050313">
    <property type="entry name" value="Carb_Metab_HTH_regulators"/>
</dbReference>
<organism evidence="5 6">
    <name type="scientific">Candidatus Ornithomonoglobus merdipullorum</name>
    <dbReference type="NCBI Taxonomy" id="2840895"/>
    <lineage>
        <taxon>Bacteria</taxon>
        <taxon>Bacillati</taxon>
        <taxon>Bacillota</taxon>
        <taxon>Clostridia</taxon>
        <taxon>Candidatus Ornithomonoglobus</taxon>
    </lineage>
</organism>
<evidence type="ECO:0000256" key="3">
    <source>
        <dbReference type="ARBA" id="ARBA00023163"/>
    </source>
</evidence>
<dbReference type="SMART" id="SM01134">
    <property type="entry name" value="DeoRC"/>
    <property type="match status" value="1"/>
</dbReference>
<evidence type="ECO:0000313" key="6">
    <source>
        <dbReference type="Proteomes" id="UP000824109"/>
    </source>
</evidence>
<dbReference type="AlphaFoldDB" id="A0A9D1SEM1"/>
<dbReference type="Proteomes" id="UP000824109">
    <property type="component" value="Unassembled WGS sequence"/>
</dbReference>
<dbReference type="Gene3D" id="3.40.50.1360">
    <property type="match status" value="1"/>
</dbReference>
<dbReference type="SUPFAM" id="SSF46785">
    <property type="entry name" value="Winged helix' DNA-binding domain"/>
    <property type="match status" value="1"/>
</dbReference>
<proteinExistence type="predicted"/>
<dbReference type="SMART" id="SM00420">
    <property type="entry name" value="HTH_DEOR"/>
    <property type="match status" value="1"/>
</dbReference>